<dbReference type="SUPFAM" id="SSF52058">
    <property type="entry name" value="L domain-like"/>
    <property type="match status" value="1"/>
</dbReference>
<dbReference type="Pfam" id="PF23622">
    <property type="entry name" value="LRR_At1g61320_AtMIF1"/>
    <property type="match status" value="1"/>
</dbReference>
<dbReference type="Proteomes" id="UP001341281">
    <property type="component" value="Chromosome 06"/>
</dbReference>
<organism evidence="2 3">
    <name type="scientific">Paspalum notatum var. saurae</name>
    <dbReference type="NCBI Taxonomy" id="547442"/>
    <lineage>
        <taxon>Eukaryota</taxon>
        <taxon>Viridiplantae</taxon>
        <taxon>Streptophyta</taxon>
        <taxon>Embryophyta</taxon>
        <taxon>Tracheophyta</taxon>
        <taxon>Spermatophyta</taxon>
        <taxon>Magnoliopsida</taxon>
        <taxon>Liliopsida</taxon>
        <taxon>Poales</taxon>
        <taxon>Poaceae</taxon>
        <taxon>PACMAD clade</taxon>
        <taxon>Panicoideae</taxon>
        <taxon>Andropogonodae</taxon>
        <taxon>Paspaleae</taxon>
        <taxon>Paspalinae</taxon>
        <taxon>Paspalum</taxon>
    </lineage>
</organism>
<dbReference type="SUPFAM" id="SSF81383">
    <property type="entry name" value="F-box domain"/>
    <property type="match status" value="1"/>
</dbReference>
<evidence type="ECO:0000259" key="1">
    <source>
        <dbReference type="Pfam" id="PF23622"/>
    </source>
</evidence>
<dbReference type="AlphaFoldDB" id="A0AAQ3TSP3"/>
<name>A0AAQ3TSP3_PASNO</name>
<protein>
    <recommendedName>
        <fullName evidence="1">At1g61320/AtMIF1 LRR domain-containing protein</fullName>
    </recommendedName>
</protein>
<keyword evidence="3" id="KW-1185">Reference proteome</keyword>
<dbReference type="InterPro" id="IPR055357">
    <property type="entry name" value="LRR_At1g61320_AtMIF1"/>
</dbReference>
<reference evidence="2 3" key="1">
    <citation type="submission" date="2024-02" db="EMBL/GenBank/DDBJ databases">
        <title>High-quality chromosome-scale genome assembly of Pensacola bahiagrass (Paspalum notatum Flugge var. saurae).</title>
        <authorList>
            <person name="Vega J.M."/>
            <person name="Podio M."/>
            <person name="Orjuela J."/>
            <person name="Siena L.A."/>
            <person name="Pessino S.C."/>
            <person name="Combes M.C."/>
            <person name="Mariac C."/>
            <person name="Albertini E."/>
            <person name="Pupilli F."/>
            <person name="Ortiz J.P.A."/>
            <person name="Leblanc O."/>
        </authorList>
    </citation>
    <scope>NUCLEOTIDE SEQUENCE [LARGE SCALE GENOMIC DNA]</scope>
    <source>
        <strain evidence="2">R1</strain>
        <tissue evidence="2">Leaf</tissue>
    </source>
</reference>
<dbReference type="Gene3D" id="3.80.10.10">
    <property type="entry name" value="Ribonuclease Inhibitor"/>
    <property type="match status" value="1"/>
</dbReference>
<dbReference type="InterPro" id="IPR053772">
    <property type="entry name" value="At1g61320/At1g61330-like"/>
</dbReference>
<dbReference type="PANTHER" id="PTHR34145">
    <property type="entry name" value="OS02G0105600 PROTEIN"/>
    <property type="match status" value="1"/>
</dbReference>
<accession>A0AAQ3TSP3</accession>
<evidence type="ECO:0000313" key="2">
    <source>
        <dbReference type="EMBL" id="WVZ78768.1"/>
    </source>
</evidence>
<feature type="domain" description="At1g61320/AtMIF1 LRR" evidence="1">
    <location>
        <begin position="98"/>
        <end position="488"/>
    </location>
</feature>
<dbReference type="PANTHER" id="PTHR34145:SF26">
    <property type="entry name" value="F-BOX DOMAIN-CONTAINING PROTEIN"/>
    <property type="match status" value="1"/>
</dbReference>
<dbReference type="InterPro" id="IPR036047">
    <property type="entry name" value="F-box-like_dom_sf"/>
</dbReference>
<dbReference type="EMBL" id="CP144750">
    <property type="protein sequence ID" value="WVZ78768.1"/>
    <property type="molecule type" value="Genomic_DNA"/>
</dbReference>
<proteinExistence type="predicted"/>
<sequence length="492" mass="55993">MDASASGIEVFTSRKEHGIQSGKRRRSELILPEDILWQIHALMTMKDAARASCVSWGFLHSWRCYPNLEFDIKAFGINEGAHDIDQITSDFISRVDHIMMNHSGIGVKSFKLRTYPCDNVDPSYVDRWLQIAATCEIEEFELQMPRSNKIEYNFPCSLLSTERRSSMQSFSLNNCAFHPSVEVGCLSSLTSVNLSSVHITGEELCSFLSKSLVLKQLVVYDCNDIVCLKIPCVQSQLNFLQVHRCAMLEMIENNAPKLSRFNYIGHPIHLSFGNPLQLSHIQMISASESDILYCARTKLPSIAPNLQTLFLTSRNEKINTPMLAGKFFYLKHLEVVLVEPSLSPDYDFRSLVSFLEGSPALDTFILHVEIPTVRHDSILEYSNYNSYHSRHILQYRHKYLKNVIITGFCSAKSMIEFTNDILEHAPLLECLTLDTSRGHERKIHNSSICLHMFEEDLVEVQRARLAIERHVVGNVPSTVNLKLIEPCSECLS</sequence>
<gene>
    <name evidence="2" type="ORF">U9M48_026424</name>
</gene>
<evidence type="ECO:0000313" key="3">
    <source>
        <dbReference type="Proteomes" id="UP001341281"/>
    </source>
</evidence>
<dbReference type="InterPro" id="IPR032675">
    <property type="entry name" value="LRR_dom_sf"/>
</dbReference>